<gene>
    <name evidence="2" type="ORF">GCM10009775_30890</name>
</gene>
<protein>
    <submittedName>
        <fullName evidence="2">Uncharacterized protein</fullName>
    </submittedName>
</protein>
<name>A0ABN2Q003_9MICO</name>
<evidence type="ECO:0000313" key="2">
    <source>
        <dbReference type="EMBL" id="GAA1936764.1"/>
    </source>
</evidence>
<proteinExistence type="predicted"/>
<dbReference type="RefSeq" id="WP_248152767.1">
    <property type="nucleotide sequence ID" value="NZ_BAAAOF010000007.1"/>
</dbReference>
<comment type="caution">
    <text evidence="2">The sequence shown here is derived from an EMBL/GenBank/DDBJ whole genome shotgun (WGS) entry which is preliminary data.</text>
</comment>
<sequence length="66" mass="6770">MGLFQKLPEDPVEWAGLPSEPLPDLPAAERLPYGGTIDLDAVPGVGSISISIPTDLPASVAEGDAD</sequence>
<accession>A0ABN2Q003</accession>
<feature type="region of interest" description="Disordered" evidence="1">
    <location>
        <begin position="1"/>
        <end position="29"/>
    </location>
</feature>
<keyword evidence="3" id="KW-1185">Reference proteome</keyword>
<organism evidence="2 3">
    <name type="scientific">Microbacterium aoyamense</name>
    <dbReference type="NCBI Taxonomy" id="344166"/>
    <lineage>
        <taxon>Bacteria</taxon>
        <taxon>Bacillati</taxon>
        <taxon>Actinomycetota</taxon>
        <taxon>Actinomycetes</taxon>
        <taxon>Micrococcales</taxon>
        <taxon>Microbacteriaceae</taxon>
        <taxon>Microbacterium</taxon>
    </lineage>
</organism>
<dbReference type="Proteomes" id="UP001501343">
    <property type="component" value="Unassembled WGS sequence"/>
</dbReference>
<evidence type="ECO:0000313" key="3">
    <source>
        <dbReference type="Proteomes" id="UP001501343"/>
    </source>
</evidence>
<dbReference type="EMBL" id="BAAAOF010000007">
    <property type="protein sequence ID" value="GAA1936764.1"/>
    <property type="molecule type" value="Genomic_DNA"/>
</dbReference>
<reference evidence="2 3" key="1">
    <citation type="journal article" date="2019" name="Int. J. Syst. Evol. Microbiol.">
        <title>The Global Catalogue of Microorganisms (GCM) 10K type strain sequencing project: providing services to taxonomists for standard genome sequencing and annotation.</title>
        <authorList>
            <consortium name="The Broad Institute Genomics Platform"/>
            <consortium name="The Broad Institute Genome Sequencing Center for Infectious Disease"/>
            <person name="Wu L."/>
            <person name="Ma J."/>
        </authorList>
    </citation>
    <scope>NUCLEOTIDE SEQUENCE [LARGE SCALE GENOMIC DNA]</scope>
    <source>
        <strain evidence="2 3">JCM 14900</strain>
    </source>
</reference>
<evidence type="ECO:0000256" key="1">
    <source>
        <dbReference type="SAM" id="MobiDB-lite"/>
    </source>
</evidence>